<feature type="region of interest" description="Disordered" evidence="1">
    <location>
        <begin position="170"/>
        <end position="251"/>
    </location>
</feature>
<accession>A0A6G5A9Q5</accession>
<proteinExistence type="predicted"/>
<reference evidence="2" key="1">
    <citation type="submission" date="2020-03" db="EMBL/GenBank/DDBJ databases">
        <title>A transcriptome and proteome of the tick Rhipicephalus microplus shaped by the genetic composition of its hosts and developmental stage.</title>
        <authorList>
            <person name="Garcia G.R."/>
            <person name="Ribeiro J.M.C."/>
            <person name="Maruyama S.R."/>
            <person name="Gardinasse L.G."/>
            <person name="Nelson K."/>
            <person name="Ferreira B.R."/>
            <person name="Andrade T.G."/>
            <person name="Santos I.K.F.M."/>
        </authorList>
    </citation>
    <scope>NUCLEOTIDE SEQUENCE</scope>
    <source>
        <strain evidence="2">NSGR</strain>
        <tissue evidence="2">Salivary glands</tissue>
    </source>
</reference>
<dbReference type="EMBL" id="GIKN01004484">
    <property type="protein sequence ID" value="NIE46757.1"/>
    <property type="molecule type" value="Transcribed_RNA"/>
</dbReference>
<feature type="compositionally biased region" description="Low complexity" evidence="1">
    <location>
        <begin position="170"/>
        <end position="202"/>
    </location>
</feature>
<sequence length="251" mass="27600">MDEKWFNELGESSTLEQQQKILKKMNLRSVKVTKPKLSPYDKKCRFTVPKTVTKGCARPRWYYNGKTRRCHQICSKKAPFSNKIACDGVCRSLEACDFPMASLFCFFRPAHEVYVYNQYSKRCFKSYDCSTFGNKFPTLKECETTCQLYELQQRVNASAKNTTEATINRNTSTSITIGQQSASQSSSLTETGSSSSQSATELPKPALGTPGGNGDIPAQVPTTNVNQNTASVSSGTPAQGSGASSVKTGRK</sequence>
<dbReference type="SUPFAM" id="SSF57362">
    <property type="entry name" value="BPTI-like"/>
    <property type="match status" value="1"/>
</dbReference>
<evidence type="ECO:0000313" key="2">
    <source>
        <dbReference type="EMBL" id="NIE46757.1"/>
    </source>
</evidence>
<name>A0A6G5A9Q5_RHIMP</name>
<dbReference type="GO" id="GO:0004867">
    <property type="term" value="F:serine-type endopeptidase inhibitor activity"/>
    <property type="evidence" value="ECO:0007669"/>
    <property type="project" value="InterPro"/>
</dbReference>
<dbReference type="AlphaFoldDB" id="A0A6G5A9Q5"/>
<organism evidence="2">
    <name type="scientific">Rhipicephalus microplus</name>
    <name type="common">Cattle tick</name>
    <name type="synonym">Boophilus microplus</name>
    <dbReference type="NCBI Taxonomy" id="6941"/>
    <lineage>
        <taxon>Eukaryota</taxon>
        <taxon>Metazoa</taxon>
        <taxon>Ecdysozoa</taxon>
        <taxon>Arthropoda</taxon>
        <taxon>Chelicerata</taxon>
        <taxon>Arachnida</taxon>
        <taxon>Acari</taxon>
        <taxon>Parasitiformes</taxon>
        <taxon>Ixodida</taxon>
        <taxon>Ixodoidea</taxon>
        <taxon>Ixodidae</taxon>
        <taxon>Rhipicephalinae</taxon>
        <taxon>Rhipicephalus</taxon>
        <taxon>Boophilus</taxon>
    </lineage>
</organism>
<dbReference type="Gene3D" id="4.10.410.10">
    <property type="entry name" value="Pancreatic trypsin inhibitor Kunitz domain"/>
    <property type="match status" value="1"/>
</dbReference>
<protein>
    <submittedName>
        <fullName evidence="2">Putative kunitz</fullName>
    </submittedName>
</protein>
<dbReference type="VEuPathDB" id="VectorBase:LOC119165386"/>
<feature type="compositionally biased region" description="Polar residues" evidence="1">
    <location>
        <begin position="220"/>
        <end position="251"/>
    </location>
</feature>
<evidence type="ECO:0000256" key="1">
    <source>
        <dbReference type="SAM" id="MobiDB-lite"/>
    </source>
</evidence>
<dbReference type="InterPro" id="IPR036880">
    <property type="entry name" value="Kunitz_BPTI_sf"/>
</dbReference>